<accession>A0A9P4QC54</accession>
<evidence type="ECO:0000256" key="2">
    <source>
        <dbReference type="SAM" id="MobiDB-lite"/>
    </source>
</evidence>
<reference evidence="3" key="1">
    <citation type="journal article" date="2020" name="Stud. Mycol.">
        <title>101 Dothideomycetes genomes: a test case for predicting lifestyles and emergence of pathogens.</title>
        <authorList>
            <person name="Haridas S."/>
            <person name="Albert R."/>
            <person name="Binder M."/>
            <person name="Bloem J."/>
            <person name="Labutti K."/>
            <person name="Salamov A."/>
            <person name="Andreopoulos B."/>
            <person name="Baker S."/>
            <person name="Barry K."/>
            <person name="Bills G."/>
            <person name="Bluhm B."/>
            <person name="Cannon C."/>
            <person name="Castanera R."/>
            <person name="Culley D."/>
            <person name="Daum C."/>
            <person name="Ezra D."/>
            <person name="Gonzalez J."/>
            <person name="Henrissat B."/>
            <person name="Kuo A."/>
            <person name="Liang C."/>
            <person name="Lipzen A."/>
            <person name="Lutzoni F."/>
            <person name="Magnuson J."/>
            <person name="Mondo S."/>
            <person name="Nolan M."/>
            <person name="Ohm R."/>
            <person name="Pangilinan J."/>
            <person name="Park H.-J."/>
            <person name="Ramirez L."/>
            <person name="Alfaro M."/>
            <person name="Sun H."/>
            <person name="Tritt A."/>
            <person name="Yoshinaga Y."/>
            <person name="Zwiers L.-H."/>
            <person name="Turgeon B."/>
            <person name="Goodwin S."/>
            <person name="Spatafora J."/>
            <person name="Crous P."/>
            <person name="Grigoriev I."/>
        </authorList>
    </citation>
    <scope>NUCLEOTIDE SEQUENCE</scope>
    <source>
        <strain evidence="3">CBS 116435</strain>
    </source>
</reference>
<feature type="compositionally biased region" description="Basic and acidic residues" evidence="2">
    <location>
        <begin position="609"/>
        <end position="621"/>
    </location>
</feature>
<feature type="region of interest" description="Disordered" evidence="2">
    <location>
        <begin position="185"/>
        <end position="234"/>
    </location>
</feature>
<organism evidence="3 4">
    <name type="scientific">Polychaeton citri CBS 116435</name>
    <dbReference type="NCBI Taxonomy" id="1314669"/>
    <lineage>
        <taxon>Eukaryota</taxon>
        <taxon>Fungi</taxon>
        <taxon>Dikarya</taxon>
        <taxon>Ascomycota</taxon>
        <taxon>Pezizomycotina</taxon>
        <taxon>Dothideomycetes</taxon>
        <taxon>Dothideomycetidae</taxon>
        <taxon>Capnodiales</taxon>
        <taxon>Capnodiaceae</taxon>
        <taxon>Polychaeton</taxon>
    </lineage>
</organism>
<protein>
    <submittedName>
        <fullName evidence="3">Uncharacterized protein</fullName>
    </submittedName>
</protein>
<proteinExistence type="predicted"/>
<feature type="compositionally biased region" description="Polar residues" evidence="2">
    <location>
        <begin position="523"/>
        <end position="532"/>
    </location>
</feature>
<evidence type="ECO:0000313" key="3">
    <source>
        <dbReference type="EMBL" id="KAF2723485.1"/>
    </source>
</evidence>
<feature type="compositionally biased region" description="Basic and acidic residues" evidence="2">
    <location>
        <begin position="482"/>
        <end position="495"/>
    </location>
</feature>
<evidence type="ECO:0000256" key="1">
    <source>
        <dbReference type="SAM" id="Coils"/>
    </source>
</evidence>
<name>A0A9P4QC54_9PEZI</name>
<feature type="coiled-coil region" evidence="1">
    <location>
        <begin position="117"/>
        <end position="144"/>
    </location>
</feature>
<dbReference type="Proteomes" id="UP000799441">
    <property type="component" value="Unassembled WGS sequence"/>
</dbReference>
<keyword evidence="4" id="KW-1185">Reference proteome</keyword>
<gene>
    <name evidence="3" type="ORF">K431DRAFT_325531</name>
</gene>
<evidence type="ECO:0000313" key="4">
    <source>
        <dbReference type="Proteomes" id="UP000799441"/>
    </source>
</evidence>
<feature type="region of interest" description="Disordered" evidence="2">
    <location>
        <begin position="472"/>
        <end position="628"/>
    </location>
</feature>
<comment type="caution">
    <text evidence="3">The sequence shown here is derived from an EMBL/GenBank/DDBJ whole genome shotgun (WGS) entry which is preliminary data.</text>
</comment>
<dbReference type="AlphaFoldDB" id="A0A9P4QC54"/>
<feature type="compositionally biased region" description="Basic and acidic residues" evidence="2">
    <location>
        <begin position="222"/>
        <end position="234"/>
    </location>
</feature>
<dbReference type="OrthoDB" id="5430717at2759"/>
<dbReference type="EMBL" id="MU003776">
    <property type="protein sequence ID" value="KAF2723485.1"/>
    <property type="molecule type" value="Genomic_DNA"/>
</dbReference>
<sequence>MADIEKWRSVVRDATALSPEEQETDAFRSVDLNALRSGFSPEPTSYFSDYVADGPEQYGYPASEDATKMPSWPPEDPFPKLSPESLMDTVQPRLLSHPQRPLEIGYIPMLGCIFEGYRNLLEEKEKVEHLLKEETARFLTLENKYENEIHWLKVGKKELEMLVAQGDGGVATMRLARENRALRRRTQNLFDDGEDDEEDDEDDTHKEGDRDTEQEEVTAQEFLERSRRSEDESWADHKAAYGRSLSPSFQMQLLSKKLSEDDAPIPELPDGTVPMRGPSTLAQASLLQRQFENGDSHDAARVVLPPDFQADEPSRLLAARAMAKKSMLNLKEHLTASGTKPHSEDEDVKAIKRMAKSLSKRRGLNLDVVLPKLLDVFSINGETDRKGDTPVVDHCAPATIGTGQCTRTSHIPATAAKAPGLKARASGLLQKLKPQLSREALATPTTPQNHVSFECGDDGVNKTALHKSYLLQAPEVSTKARKHDDPDKHSQRDIEPMAPLLSQATFSPTAPVSGGARKPTRIPTPTYNTGTFAQPRREREDSLSSVLTALKRPTTSPLHQDGTQSELTGSPLSSGAGGDLSPSPLAHKRRQARRSSLVDRTNSLAYRTDAGRGQDLGDKRSQSLHMATMQGVAETSTGNRGNIQCGTHFPSLVFHYREATSGEDKSPTAGELGFTG</sequence>
<keyword evidence="1" id="KW-0175">Coiled coil</keyword>
<feature type="compositionally biased region" description="Polar residues" evidence="2">
    <location>
        <begin position="543"/>
        <end position="573"/>
    </location>
</feature>
<feature type="compositionally biased region" description="Acidic residues" evidence="2">
    <location>
        <begin position="191"/>
        <end position="202"/>
    </location>
</feature>